<dbReference type="STRING" id="76114.ebA6413"/>
<accession>Q5NYS0</accession>
<evidence type="ECO:0000313" key="1">
    <source>
        <dbReference type="EMBL" id="CAI09794.1"/>
    </source>
</evidence>
<reference evidence="1 2" key="1">
    <citation type="journal article" date="2005" name="Arch. Microbiol.">
        <title>The genome sequence of an anaerobic aromatic-degrading denitrifying bacterium, strain EbN1.</title>
        <authorList>
            <person name="Rabus R."/>
            <person name="Kube M."/>
            <person name="Heider J."/>
            <person name="Beck A."/>
            <person name="Heitmann K."/>
            <person name="Widdel F."/>
            <person name="Reinhardt R."/>
        </authorList>
    </citation>
    <scope>NUCLEOTIDE SEQUENCE [LARGE SCALE GENOMIC DNA]</scope>
    <source>
        <strain evidence="1 2">EbN1</strain>
    </source>
</reference>
<organism evidence="1 2">
    <name type="scientific">Aromatoleum aromaticum (strain DSM 19018 / LMG 30748 / EbN1)</name>
    <name type="common">Azoarcus sp. (strain EbN1)</name>
    <dbReference type="NCBI Taxonomy" id="76114"/>
    <lineage>
        <taxon>Bacteria</taxon>
        <taxon>Pseudomonadati</taxon>
        <taxon>Pseudomonadota</taxon>
        <taxon>Betaproteobacteria</taxon>
        <taxon>Rhodocyclales</taxon>
        <taxon>Rhodocyclaceae</taxon>
        <taxon>Aromatoleum</taxon>
    </lineage>
</organism>
<protein>
    <submittedName>
        <fullName evidence="1">Uncharacterized protein</fullName>
    </submittedName>
</protein>
<proteinExistence type="predicted"/>
<dbReference type="Proteomes" id="UP000006552">
    <property type="component" value="Chromosome"/>
</dbReference>
<evidence type="ECO:0000313" key="2">
    <source>
        <dbReference type="Proteomes" id="UP000006552"/>
    </source>
</evidence>
<name>Q5NYS0_AROAE</name>
<gene>
    <name evidence="1" type="ORF">ebA6413</name>
</gene>
<dbReference type="EMBL" id="CR555306">
    <property type="protein sequence ID" value="CAI09794.1"/>
    <property type="molecule type" value="Genomic_DNA"/>
</dbReference>
<keyword evidence="2" id="KW-1185">Reference proteome</keyword>
<dbReference type="AlphaFoldDB" id="Q5NYS0"/>
<sequence>MLKLHVFDIKAYARATTQPEGLRPLRTCLGGAGALFYRPARQGGIVCASALARTEAINAIRATRLSAALAAWEYSHCARSAIQSSGSTVQLLVAWLVGNVKVQNTTCVAKIQAKPTRASMNSLRRLRTMTVRMSVDSSAPATTNPSKAHPL</sequence>
<dbReference type="KEGG" id="eba:ebA6413"/>
<dbReference type="HOGENOM" id="CLU_1727573_0_0_4"/>